<name>A0A176WG78_MARPO</name>
<comment type="caution">
    <text evidence="2">The sequence shown here is derived from an EMBL/GenBank/DDBJ whole genome shotgun (WGS) entry which is preliminary data.</text>
</comment>
<feature type="compositionally biased region" description="Basic and acidic residues" evidence="1">
    <location>
        <begin position="154"/>
        <end position="163"/>
    </location>
</feature>
<evidence type="ECO:0000256" key="1">
    <source>
        <dbReference type="SAM" id="MobiDB-lite"/>
    </source>
</evidence>
<dbReference type="EMBL" id="LVLJ01001006">
    <property type="protein sequence ID" value="OAE31623.1"/>
    <property type="molecule type" value="Genomic_DNA"/>
</dbReference>
<gene>
    <name evidence="2" type="ORF">AXG93_2294s1410</name>
</gene>
<sequence length="187" mass="20363">MEFDDRTIYVGLTICLRKYEHMVITSRARGFVSLLPSVQPFVVTSLKTSLKKLKTTIAGWLVPYKAAAVVGIGGQALATPQHIPPTFELHFRTTSASERHESLPVPTPPEVVIEPTSRLSLATSTPLSSGREPCHDVRQRAPSAHDFQTPQRQPSKEGHETKVVHGRSPVTLDGGLRAELGAELALA</sequence>
<feature type="region of interest" description="Disordered" evidence="1">
    <location>
        <begin position="116"/>
        <end position="170"/>
    </location>
</feature>
<proteinExistence type="predicted"/>
<evidence type="ECO:0000313" key="3">
    <source>
        <dbReference type="Proteomes" id="UP000077202"/>
    </source>
</evidence>
<dbReference type="Proteomes" id="UP000077202">
    <property type="component" value="Unassembled WGS sequence"/>
</dbReference>
<reference evidence="2" key="1">
    <citation type="submission" date="2016-03" db="EMBL/GenBank/DDBJ databases">
        <title>Mechanisms controlling the formation of the plant cell surface in tip-growing cells are functionally conserved among land plants.</title>
        <authorList>
            <person name="Honkanen S."/>
            <person name="Jones V.A."/>
            <person name="Morieri G."/>
            <person name="Champion C."/>
            <person name="Hetherington A.J."/>
            <person name="Kelly S."/>
            <person name="Saint-Marcoux D."/>
            <person name="Proust H."/>
            <person name="Prescott H."/>
            <person name="Dolan L."/>
        </authorList>
    </citation>
    <scope>NUCLEOTIDE SEQUENCE [LARGE SCALE GENOMIC DNA]</scope>
    <source>
        <tissue evidence="2">Whole gametophyte</tissue>
    </source>
</reference>
<protein>
    <submittedName>
        <fullName evidence="2">Uncharacterized protein</fullName>
    </submittedName>
</protein>
<accession>A0A176WG78</accession>
<organism evidence="2 3">
    <name type="scientific">Marchantia polymorpha subsp. ruderalis</name>
    <dbReference type="NCBI Taxonomy" id="1480154"/>
    <lineage>
        <taxon>Eukaryota</taxon>
        <taxon>Viridiplantae</taxon>
        <taxon>Streptophyta</taxon>
        <taxon>Embryophyta</taxon>
        <taxon>Marchantiophyta</taxon>
        <taxon>Marchantiopsida</taxon>
        <taxon>Marchantiidae</taxon>
        <taxon>Marchantiales</taxon>
        <taxon>Marchantiaceae</taxon>
        <taxon>Marchantia</taxon>
    </lineage>
</organism>
<evidence type="ECO:0000313" key="2">
    <source>
        <dbReference type="EMBL" id="OAE31623.1"/>
    </source>
</evidence>
<keyword evidence="3" id="KW-1185">Reference proteome</keyword>
<dbReference type="AlphaFoldDB" id="A0A176WG78"/>
<feature type="compositionally biased region" description="Polar residues" evidence="1">
    <location>
        <begin position="117"/>
        <end position="128"/>
    </location>
</feature>